<comment type="similarity">
    <text evidence="1">Belongs to the short-chain dehydrogenases/reductases (SDR) family.</text>
</comment>
<dbReference type="PRINTS" id="PR00081">
    <property type="entry name" value="GDHRDH"/>
</dbReference>
<organism evidence="3 4">
    <name type="scientific">Chloracidobacterium validum</name>
    <dbReference type="NCBI Taxonomy" id="2821543"/>
    <lineage>
        <taxon>Bacteria</taxon>
        <taxon>Pseudomonadati</taxon>
        <taxon>Acidobacteriota</taxon>
        <taxon>Terriglobia</taxon>
        <taxon>Terriglobales</taxon>
        <taxon>Acidobacteriaceae</taxon>
        <taxon>Chloracidobacterium</taxon>
    </lineage>
</organism>
<dbReference type="EMBL" id="CP072648">
    <property type="protein sequence ID" value="QUW03072.1"/>
    <property type="molecule type" value="Genomic_DNA"/>
</dbReference>
<name>A0ABX8B7Z1_9BACT</name>
<protein>
    <submittedName>
        <fullName evidence="3">SDR family oxidoreductase</fullName>
    </submittedName>
</protein>
<accession>A0ABX8B7Z1</accession>
<dbReference type="Gene3D" id="3.40.50.720">
    <property type="entry name" value="NAD(P)-binding Rossmann-like Domain"/>
    <property type="match status" value="1"/>
</dbReference>
<proteinExistence type="inferred from homology"/>
<dbReference type="InterPro" id="IPR036291">
    <property type="entry name" value="NAD(P)-bd_dom_sf"/>
</dbReference>
<dbReference type="PANTHER" id="PTHR42760:SF115">
    <property type="entry name" value="3-OXOACYL-[ACYL-CARRIER-PROTEIN] REDUCTASE FABG"/>
    <property type="match status" value="1"/>
</dbReference>
<keyword evidence="4" id="KW-1185">Reference proteome</keyword>
<dbReference type="PRINTS" id="PR00080">
    <property type="entry name" value="SDRFAMILY"/>
</dbReference>
<evidence type="ECO:0000256" key="2">
    <source>
        <dbReference type="ARBA" id="ARBA00023002"/>
    </source>
</evidence>
<evidence type="ECO:0000256" key="1">
    <source>
        <dbReference type="ARBA" id="ARBA00006484"/>
    </source>
</evidence>
<dbReference type="RefSeq" id="WP_211428963.1">
    <property type="nucleotide sequence ID" value="NZ_CP072648.1"/>
</dbReference>
<dbReference type="Proteomes" id="UP000676506">
    <property type="component" value="Chromosome 1"/>
</dbReference>
<evidence type="ECO:0000313" key="3">
    <source>
        <dbReference type="EMBL" id="QUW03072.1"/>
    </source>
</evidence>
<dbReference type="SUPFAM" id="SSF51735">
    <property type="entry name" value="NAD(P)-binding Rossmann-fold domains"/>
    <property type="match status" value="1"/>
</dbReference>
<dbReference type="PANTHER" id="PTHR42760">
    <property type="entry name" value="SHORT-CHAIN DEHYDROGENASES/REDUCTASES FAMILY MEMBER"/>
    <property type="match status" value="1"/>
</dbReference>
<gene>
    <name evidence="3" type="ORF">J8C06_01105</name>
</gene>
<sequence length="255" mass="27188">MFRLDGNVALITGGSQGIGRAIAELFAEVGARVAIVSRRLSAGQETVAHLTLMGGQAIHIQADVTNEADVKRSLDATLDRYGRLDILVNNAGVNHRLTLEATTEEVWRETFDANLRGAFLYAKHAMPHFQEQRRGCIINIAGLLGVKGGAGTSPAFAASKGALVTLTKSLAVRYGRDGIRVNCISPGFVPTESNRHLIDDAPDPAARRRDFEVGYPLGRLGRPEDIAYAALYLASGEAGWVTGVNLAVDGGLLAR</sequence>
<dbReference type="InterPro" id="IPR002347">
    <property type="entry name" value="SDR_fam"/>
</dbReference>
<dbReference type="NCBIfam" id="NF005559">
    <property type="entry name" value="PRK07231.1"/>
    <property type="match status" value="1"/>
</dbReference>
<dbReference type="CDD" id="cd05233">
    <property type="entry name" value="SDR_c"/>
    <property type="match status" value="1"/>
</dbReference>
<keyword evidence="2" id="KW-0560">Oxidoreductase</keyword>
<dbReference type="Pfam" id="PF13561">
    <property type="entry name" value="adh_short_C2"/>
    <property type="match status" value="1"/>
</dbReference>
<reference evidence="3 4" key="1">
    <citation type="submission" date="2021-03" db="EMBL/GenBank/DDBJ databases">
        <title>Genomic and phenotypic characterization of Chloracidobacterium isolates provides evidence for multiple species.</title>
        <authorList>
            <person name="Saini M.K."/>
            <person name="Costas A.M.G."/>
            <person name="Tank M."/>
            <person name="Bryant D.A."/>
        </authorList>
    </citation>
    <scope>NUCLEOTIDE SEQUENCE [LARGE SCALE GENOMIC DNA]</scope>
    <source>
        <strain evidence="3 4">BV2-C</strain>
    </source>
</reference>
<evidence type="ECO:0000313" key="4">
    <source>
        <dbReference type="Proteomes" id="UP000676506"/>
    </source>
</evidence>